<dbReference type="SMART" id="SM00612">
    <property type="entry name" value="Kelch"/>
    <property type="match status" value="2"/>
</dbReference>
<dbReference type="RefSeq" id="XP_003244283.1">
    <property type="nucleotide sequence ID" value="XM_003244235.2"/>
</dbReference>
<dbReference type="Pfam" id="PF01344">
    <property type="entry name" value="Kelch_1"/>
    <property type="match status" value="2"/>
</dbReference>
<reference evidence="3" key="2">
    <citation type="submission" date="2022-06" db="UniProtKB">
        <authorList>
            <consortium name="EnsemblMetazoa"/>
        </authorList>
    </citation>
    <scope>IDENTIFICATION</scope>
</reference>
<dbReference type="KEGG" id="api:100573450"/>
<dbReference type="EnsemblMetazoa" id="XM_003244235.2">
    <property type="protein sequence ID" value="XP_003244283.1"/>
    <property type="gene ID" value="LOC100573450"/>
</dbReference>
<sequence>MCVRRSGVGVGVLHDVLYAVGGWDGAQVWSSVEAYRPSTGVWSPIPDMHLSRRSAGVAVLGGLLYVIGGHDGTSILDSVEYYNPNTNTWSMVTASMNFARFGGRAVAIDMPRYFKNF</sequence>
<accession>A0A8R1W8Q1</accession>
<name>A0A8R1W8Q1_ACYPI</name>
<evidence type="ECO:0000313" key="3">
    <source>
        <dbReference type="EnsemblMetazoa" id="XP_003244283.1"/>
    </source>
</evidence>
<keyword evidence="2" id="KW-0677">Repeat</keyword>
<dbReference type="AlphaFoldDB" id="A0A8R1W8Q1"/>
<keyword evidence="4" id="KW-1185">Reference proteome</keyword>
<proteinExistence type="predicted"/>
<dbReference type="GeneID" id="100573450"/>
<dbReference type="PRINTS" id="PR00501">
    <property type="entry name" value="KELCHREPEAT"/>
</dbReference>
<dbReference type="PANTHER" id="PTHR46344">
    <property type="entry name" value="OS02G0202900 PROTEIN"/>
    <property type="match status" value="1"/>
</dbReference>
<evidence type="ECO:0000256" key="2">
    <source>
        <dbReference type="ARBA" id="ARBA00022737"/>
    </source>
</evidence>
<dbReference type="InterPro" id="IPR015915">
    <property type="entry name" value="Kelch-typ_b-propeller"/>
</dbReference>
<dbReference type="PANTHER" id="PTHR46344:SF27">
    <property type="entry name" value="KELCH REPEAT SUPERFAMILY PROTEIN"/>
    <property type="match status" value="1"/>
</dbReference>
<evidence type="ECO:0000313" key="4">
    <source>
        <dbReference type="Proteomes" id="UP000007819"/>
    </source>
</evidence>
<organism evidence="3 4">
    <name type="scientific">Acyrthosiphon pisum</name>
    <name type="common">Pea aphid</name>
    <dbReference type="NCBI Taxonomy" id="7029"/>
    <lineage>
        <taxon>Eukaryota</taxon>
        <taxon>Metazoa</taxon>
        <taxon>Ecdysozoa</taxon>
        <taxon>Arthropoda</taxon>
        <taxon>Hexapoda</taxon>
        <taxon>Insecta</taxon>
        <taxon>Pterygota</taxon>
        <taxon>Neoptera</taxon>
        <taxon>Paraneoptera</taxon>
        <taxon>Hemiptera</taxon>
        <taxon>Sternorrhyncha</taxon>
        <taxon>Aphidomorpha</taxon>
        <taxon>Aphidoidea</taxon>
        <taxon>Aphididae</taxon>
        <taxon>Macrosiphini</taxon>
        <taxon>Acyrthosiphon</taxon>
    </lineage>
</organism>
<dbReference type="Proteomes" id="UP000007819">
    <property type="component" value="Chromosome A2"/>
</dbReference>
<dbReference type="Gene3D" id="2.120.10.80">
    <property type="entry name" value="Kelch-type beta propeller"/>
    <property type="match status" value="1"/>
</dbReference>
<dbReference type="SUPFAM" id="SSF117281">
    <property type="entry name" value="Kelch motif"/>
    <property type="match status" value="1"/>
</dbReference>
<dbReference type="InterPro" id="IPR006652">
    <property type="entry name" value="Kelch_1"/>
</dbReference>
<reference evidence="4" key="1">
    <citation type="submission" date="2010-06" db="EMBL/GenBank/DDBJ databases">
        <authorList>
            <person name="Jiang H."/>
            <person name="Abraham K."/>
            <person name="Ali S."/>
            <person name="Alsbrooks S.L."/>
            <person name="Anim B.N."/>
            <person name="Anosike U.S."/>
            <person name="Attaway T."/>
            <person name="Bandaranaike D.P."/>
            <person name="Battles P.K."/>
            <person name="Bell S.N."/>
            <person name="Bell A.V."/>
            <person name="Beltran B."/>
            <person name="Bickham C."/>
            <person name="Bustamante Y."/>
            <person name="Caleb T."/>
            <person name="Canada A."/>
            <person name="Cardenas V."/>
            <person name="Carter K."/>
            <person name="Chacko J."/>
            <person name="Chandrabose M.N."/>
            <person name="Chavez D."/>
            <person name="Chavez A."/>
            <person name="Chen L."/>
            <person name="Chu H.-S."/>
            <person name="Claassen K.J."/>
            <person name="Cockrell R."/>
            <person name="Collins M."/>
            <person name="Cooper J.A."/>
            <person name="Cree A."/>
            <person name="Curry S.M."/>
            <person name="Da Y."/>
            <person name="Dao M.D."/>
            <person name="Das B."/>
            <person name="Davila M.-L."/>
            <person name="Davy-Carroll L."/>
            <person name="Denson S."/>
            <person name="Dinh H."/>
            <person name="Ebong V.E."/>
            <person name="Edwards J.R."/>
            <person name="Egan A."/>
            <person name="El-Daye J."/>
            <person name="Escobedo L."/>
            <person name="Fernandez S."/>
            <person name="Fernando P.R."/>
            <person name="Flagg N."/>
            <person name="Forbes L.D."/>
            <person name="Fowler R.G."/>
            <person name="Fu Q."/>
            <person name="Gabisi R.A."/>
            <person name="Ganer J."/>
            <person name="Garbino Pronczuk A."/>
            <person name="Garcia R.M."/>
            <person name="Garner T."/>
            <person name="Garrett T.E."/>
            <person name="Gonzalez D.A."/>
            <person name="Hamid H."/>
            <person name="Hawkins E.S."/>
            <person name="Hirani K."/>
            <person name="Hogues M.E."/>
            <person name="Hollins B."/>
            <person name="Hsiao C.-H."/>
            <person name="Jabil R."/>
            <person name="James M.L."/>
            <person name="Jhangiani S.N."/>
            <person name="Johnson B."/>
            <person name="Johnson Q."/>
            <person name="Joshi V."/>
            <person name="Kalu J.B."/>
            <person name="Kam C."/>
            <person name="Kashfia A."/>
            <person name="Keebler J."/>
            <person name="Kisamo H."/>
            <person name="Kovar C.L."/>
            <person name="Lago L.A."/>
            <person name="Lai C.-Y."/>
            <person name="Laidlaw J."/>
            <person name="Lara F."/>
            <person name="Le T.-K."/>
            <person name="Lee S.L."/>
            <person name="Legall F.H."/>
            <person name="Lemon S.J."/>
            <person name="Lewis L.R."/>
            <person name="Li B."/>
            <person name="Liu Y."/>
            <person name="Liu Y.-S."/>
            <person name="Lopez J."/>
            <person name="Lozado R.J."/>
            <person name="Lu J."/>
            <person name="Madu R.C."/>
            <person name="Maheshwari M."/>
            <person name="Maheshwari R."/>
            <person name="Malloy K."/>
            <person name="Martinez E."/>
            <person name="Mathew T."/>
            <person name="Mercado I.C."/>
            <person name="Mercado C."/>
            <person name="Meyer B."/>
            <person name="Montgomery K."/>
            <person name="Morgan M.B."/>
            <person name="Munidasa M."/>
            <person name="Nazareth L.V."/>
            <person name="Nelson J."/>
            <person name="Ng B.M."/>
            <person name="Nguyen N.B."/>
            <person name="Nguyen P.Q."/>
            <person name="Nguyen T."/>
            <person name="Obregon M."/>
            <person name="Okwuonu G.O."/>
            <person name="Onwere C.G."/>
            <person name="Orozco G."/>
            <person name="Parra A."/>
            <person name="Patel S."/>
            <person name="Patil S."/>
            <person name="Perez A."/>
            <person name="Perez Y."/>
            <person name="Pham C."/>
            <person name="Primus E.L."/>
            <person name="Pu L.-L."/>
            <person name="Puazo M."/>
            <person name="Qin X."/>
            <person name="Quiroz J.B."/>
            <person name="Reese J."/>
            <person name="Richards S."/>
            <person name="Rives C.M."/>
            <person name="Robberts R."/>
            <person name="Ruiz S.J."/>
            <person name="Ruiz M.J."/>
            <person name="Santibanez J."/>
            <person name="Schneider B.W."/>
            <person name="Sisson I."/>
            <person name="Smith M."/>
            <person name="Sodergren E."/>
            <person name="Song X.-Z."/>
            <person name="Song B.B."/>
            <person name="Summersgill H."/>
            <person name="Thelus R."/>
            <person name="Thornton R.D."/>
            <person name="Trejos Z.Y."/>
            <person name="Usmani K."/>
            <person name="Vattathil S."/>
            <person name="Villasana D."/>
            <person name="Walker D.L."/>
            <person name="Wang S."/>
            <person name="Wang K."/>
            <person name="White C.S."/>
            <person name="Williams A.C."/>
            <person name="Williamson J."/>
            <person name="Wilson K."/>
            <person name="Woghiren I.O."/>
            <person name="Woodworth J.R."/>
            <person name="Worley K.C."/>
            <person name="Wright R.A."/>
            <person name="Wu W."/>
            <person name="Young L."/>
            <person name="Zhang L."/>
            <person name="Zhang J."/>
            <person name="Zhu Y."/>
            <person name="Muzny D.M."/>
            <person name="Weinstock G."/>
            <person name="Gibbs R.A."/>
        </authorList>
    </citation>
    <scope>NUCLEOTIDE SEQUENCE [LARGE SCALE GENOMIC DNA]</scope>
    <source>
        <strain evidence="4">LSR1</strain>
    </source>
</reference>
<keyword evidence="1" id="KW-0880">Kelch repeat</keyword>
<evidence type="ECO:0000256" key="1">
    <source>
        <dbReference type="ARBA" id="ARBA00022441"/>
    </source>
</evidence>
<protein>
    <submittedName>
        <fullName evidence="3">Uncharacterized protein</fullName>
    </submittedName>
</protein>
<dbReference type="OrthoDB" id="45365at2759"/>